<keyword evidence="3" id="KW-0050">Antiport</keyword>
<evidence type="ECO:0000256" key="7">
    <source>
        <dbReference type="ARBA" id="ARBA00023136"/>
    </source>
</evidence>
<evidence type="ECO:0000256" key="6">
    <source>
        <dbReference type="ARBA" id="ARBA00022989"/>
    </source>
</evidence>
<keyword evidence="5 10" id="KW-0812">Transmembrane</keyword>
<evidence type="ECO:0000256" key="5">
    <source>
        <dbReference type="ARBA" id="ARBA00022692"/>
    </source>
</evidence>
<organism evidence="12 13">
    <name type="scientific">Streptomyces cacaoi</name>
    <dbReference type="NCBI Taxonomy" id="1898"/>
    <lineage>
        <taxon>Bacteria</taxon>
        <taxon>Bacillati</taxon>
        <taxon>Actinomycetota</taxon>
        <taxon>Actinomycetes</taxon>
        <taxon>Kitasatosporales</taxon>
        <taxon>Streptomycetaceae</taxon>
        <taxon>Streptomyces</taxon>
    </lineage>
</organism>
<feature type="compositionally biased region" description="Basic and acidic residues" evidence="9">
    <location>
        <begin position="552"/>
        <end position="568"/>
    </location>
</feature>
<reference evidence="12 13" key="1">
    <citation type="submission" date="2019-06" db="EMBL/GenBank/DDBJ databases">
        <title>Whole genome shotgun sequence of Streptomyces cacaoi subsp. cacaoi NBRC 12748.</title>
        <authorList>
            <person name="Hosoyama A."/>
            <person name="Uohara A."/>
            <person name="Ohji S."/>
            <person name="Ichikawa N."/>
        </authorList>
    </citation>
    <scope>NUCLEOTIDE SEQUENCE [LARGE SCALE GENOMIC DNA]</scope>
    <source>
        <strain evidence="12 13">NBRC 12748</strain>
    </source>
</reference>
<feature type="transmembrane region" description="Helical" evidence="10">
    <location>
        <begin position="68"/>
        <end position="85"/>
    </location>
</feature>
<evidence type="ECO:0000256" key="8">
    <source>
        <dbReference type="ARBA" id="ARBA00038435"/>
    </source>
</evidence>
<sequence>MSPRRVRADAAPEKAQKAQQGKQPGQGKQAGGAAGPRRPSPAVALLPVVTMFVLLGVGNIALDLPSEPMILASAVVAGLVAVRLGHSYEAITNAIAQKFAKVTPAVLILICVGLMMGTWTAGGTIPMLTFYGLKIVSPQMLPLTALIVSAVVSLCTGTSWGSVGTIGVAFMGVAAGLDANLGMVAGAVVAGAYFGDKLSPLSDTTNLAAMATGVNLYTHIGHVLYTTVPSFLATGGVMTVAGLSTDVSPDASPQRLRELTDALGGAYDFNPLLLLPVAIVLAGSLLRRPSIPVMLLSSLVAMVNALVFQGISLADTITSAVSGFKTTMLTAPGFDADSVPDSIVSLLDRGGMQSMMNTLLIAFCAIAFAGIMSLTGSLDVLVERMLRLARTTGRLILTTIATGLLTIGVTSNGQISILMPGETLRGVYVKRGLHPKNLGRTIEDSASVVEPILPWTAAGAYMAGTLGVATLDYLPWAVLCWSGMVFAVLWGFTGFGIARLGPEEQRAMEAEEGVGGAGPGSSGTEASGGPEVSGGPGASGGPAGNGPAGAETSRDGASDGDEAARERASAGAAPAASAASSASPASPASSSPSAPSAPTAD</sequence>
<feature type="transmembrane region" description="Helical" evidence="10">
    <location>
        <begin position="140"/>
        <end position="161"/>
    </location>
</feature>
<evidence type="ECO:0000256" key="4">
    <source>
        <dbReference type="ARBA" id="ARBA00022475"/>
    </source>
</evidence>
<keyword evidence="13" id="KW-1185">Reference proteome</keyword>
<comment type="similarity">
    <text evidence="8">Belongs to the NhaC Na(+)/H(+) (TC 2.A.35) antiporter family.</text>
</comment>
<feature type="compositionally biased region" description="Basic and acidic residues" evidence="9">
    <location>
        <begin position="1"/>
        <end position="16"/>
    </location>
</feature>
<feature type="compositionally biased region" description="Gly residues" evidence="9">
    <location>
        <begin position="531"/>
        <end position="547"/>
    </location>
</feature>
<dbReference type="RefSeq" id="WP_211293536.1">
    <property type="nucleotide sequence ID" value="NZ_BJMM01000029.1"/>
</dbReference>
<feature type="transmembrane region" description="Helical" evidence="10">
    <location>
        <begin position="168"/>
        <end position="194"/>
    </location>
</feature>
<dbReference type="EMBL" id="BJMM01000029">
    <property type="protein sequence ID" value="GEB52258.1"/>
    <property type="molecule type" value="Genomic_DNA"/>
</dbReference>
<feature type="transmembrane region" description="Helical" evidence="10">
    <location>
        <begin position="269"/>
        <end position="286"/>
    </location>
</feature>
<comment type="subcellular location">
    <subcellularLocation>
        <location evidence="1">Cell membrane</location>
        <topology evidence="1">Multi-pass membrane protein</topology>
    </subcellularLocation>
</comment>
<evidence type="ECO:0000256" key="3">
    <source>
        <dbReference type="ARBA" id="ARBA00022449"/>
    </source>
</evidence>
<dbReference type="PANTHER" id="PTHR33451">
    <property type="entry name" value="MALATE-2H(+)/NA(+)-LACTATE ANTIPORTER"/>
    <property type="match status" value="1"/>
</dbReference>
<keyword evidence="7 10" id="KW-0472">Membrane</keyword>
<evidence type="ECO:0000259" key="11">
    <source>
        <dbReference type="Pfam" id="PF03553"/>
    </source>
</evidence>
<keyword evidence="6 10" id="KW-1133">Transmembrane helix</keyword>
<dbReference type="AlphaFoldDB" id="A0A4Y3R672"/>
<evidence type="ECO:0000313" key="13">
    <source>
        <dbReference type="Proteomes" id="UP000319210"/>
    </source>
</evidence>
<evidence type="ECO:0000256" key="2">
    <source>
        <dbReference type="ARBA" id="ARBA00022448"/>
    </source>
</evidence>
<dbReference type="PANTHER" id="PTHR33451:SF3">
    <property type="entry name" value="MALATE-2H(+)_NA(+)-LACTATE ANTIPORTER"/>
    <property type="match status" value="1"/>
</dbReference>
<protein>
    <submittedName>
        <fullName evidence="12">Na+/H+ antiporter NhaC</fullName>
    </submittedName>
</protein>
<dbReference type="InterPro" id="IPR052180">
    <property type="entry name" value="NhaC_Na-H+_Antiporter"/>
</dbReference>
<accession>A0A4Y3R672</accession>
<dbReference type="InterPro" id="IPR018461">
    <property type="entry name" value="Na/H_Antiport_NhaC-like_C"/>
</dbReference>
<evidence type="ECO:0000256" key="10">
    <source>
        <dbReference type="SAM" id="Phobius"/>
    </source>
</evidence>
<dbReference type="Proteomes" id="UP000319210">
    <property type="component" value="Unassembled WGS sequence"/>
</dbReference>
<keyword evidence="2" id="KW-0813">Transport</keyword>
<feature type="transmembrane region" description="Helical" evidence="10">
    <location>
        <begin position="359"/>
        <end position="382"/>
    </location>
</feature>
<feature type="transmembrane region" description="Helical" evidence="10">
    <location>
        <begin position="42"/>
        <end position="62"/>
    </location>
</feature>
<dbReference type="Pfam" id="PF03553">
    <property type="entry name" value="Na_H_antiporter"/>
    <property type="match status" value="1"/>
</dbReference>
<feature type="compositionally biased region" description="Low complexity" evidence="9">
    <location>
        <begin position="17"/>
        <end position="27"/>
    </location>
</feature>
<name>A0A4Y3R672_STRCI</name>
<proteinExistence type="inferred from homology"/>
<feature type="domain" description="Na+/H+ antiporter NhaC-like C-terminal" evidence="11">
    <location>
        <begin position="191"/>
        <end position="495"/>
    </location>
</feature>
<dbReference type="InterPro" id="IPR004770">
    <property type="entry name" value="Na/H_antiport_NhaC"/>
</dbReference>
<dbReference type="GO" id="GO:0015297">
    <property type="term" value="F:antiporter activity"/>
    <property type="evidence" value="ECO:0007669"/>
    <property type="project" value="UniProtKB-KW"/>
</dbReference>
<keyword evidence="4" id="KW-1003">Cell membrane</keyword>
<feature type="compositionally biased region" description="Low complexity" evidence="9">
    <location>
        <begin position="569"/>
        <end position="601"/>
    </location>
</feature>
<dbReference type="NCBIfam" id="TIGR00931">
    <property type="entry name" value="antiport_nhaC"/>
    <property type="match status" value="1"/>
</dbReference>
<feature type="transmembrane region" description="Helical" evidence="10">
    <location>
        <begin position="293"/>
        <end position="314"/>
    </location>
</feature>
<feature type="transmembrane region" description="Helical" evidence="10">
    <location>
        <begin position="106"/>
        <end position="128"/>
    </location>
</feature>
<evidence type="ECO:0000313" key="12">
    <source>
        <dbReference type="EMBL" id="GEB52258.1"/>
    </source>
</evidence>
<dbReference type="GO" id="GO:0005886">
    <property type="term" value="C:plasma membrane"/>
    <property type="evidence" value="ECO:0007669"/>
    <property type="project" value="UniProtKB-SubCell"/>
</dbReference>
<evidence type="ECO:0000256" key="9">
    <source>
        <dbReference type="SAM" id="MobiDB-lite"/>
    </source>
</evidence>
<comment type="caution">
    <text evidence="12">The sequence shown here is derived from an EMBL/GenBank/DDBJ whole genome shotgun (WGS) entry which is preliminary data.</text>
</comment>
<feature type="region of interest" description="Disordered" evidence="9">
    <location>
        <begin position="506"/>
        <end position="601"/>
    </location>
</feature>
<evidence type="ECO:0000256" key="1">
    <source>
        <dbReference type="ARBA" id="ARBA00004651"/>
    </source>
</evidence>
<gene>
    <name evidence="12" type="ORF">SCA03_48090</name>
</gene>
<feature type="region of interest" description="Disordered" evidence="9">
    <location>
        <begin position="1"/>
        <end position="38"/>
    </location>
</feature>
<feature type="transmembrane region" description="Helical" evidence="10">
    <location>
        <begin position="473"/>
        <end position="498"/>
    </location>
</feature>
<feature type="transmembrane region" description="Helical" evidence="10">
    <location>
        <begin position="394"/>
        <end position="415"/>
    </location>
</feature>